<dbReference type="RefSeq" id="WP_151057961.1">
    <property type="nucleotide sequence ID" value="NZ_CP044222.1"/>
</dbReference>
<evidence type="ECO:0000313" key="2">
    <source>
        <dbReference type="EMBL" id="QEW07989.1"/>
    </source>
</evidence>
<dbReference type="EMBL" id="CP044222">
    <property type="protein sequence ID" value="QEW07989.1"/>
    <property type="molecule type" value="Genomic_DNA"/>
</dbReference>
<feature type="signal peptide" evidence="1">
    <location>
        <begin position="1"/>
        <end position="20"/>
    </location>
</feature>
<keyword evidence="1" id="KW-0732">Signal</keyword>
<accession>A0A5J6LHA4</accession>
<dbReference type="PROSITE" id="PS51257">
    <property type="entry name" value="PROKAR_LIPOPROTEIN"/>
    <property type="match status" value="1"/>
</dbReference>
<keyword evidence="3" id="KW-1185">Reference proteome</keyword>
<evidence type="ECO:0000256" key="1">
    <source>
        <dbReference type="SAM" id="SignalP"/>
    </source>
</evidence>
<evidence type="ECO:0000313" key="3">
    <source>
        <dbReference type="Proteomes" id="UP000325606"/>
    </source>
</evidence>
<feature type="chain" id="PRO_5023932252" description="DUF3352 domain-containing protein" evidence="1">
    <location>
        <begin position="21"/>
        <end position="567"/>
    </location>
</feature>
<evidence type="ECO:0008006" key="4">
    <source>
        <dbReference type="Google" id="ProtNLM"/>
    </source>
</evidence>
<reference evidence="2 3" key="1">
    <citation type="submission" date="2019-09" db="EMBL/GenBank/DDBJ databases">
        <title>Nitrincola iocasae sp. nov., a bacterium isolated from the sediment collected at a cold seep field in South China Sea.</title>
        <authorList>
            <person name="Zhang H."/>
            <person name="Wang H."/>
            <person name="Li C."/>
        </authorList>
    </citation>
    <scope>NUCLEOTIDE SEQUENCE [LARGE SCALE GENOMIC DNA]</scope>
    <source>
        <strain evidence="2 3">KXZD1103</strain>
    </source>
</reference>
<sequence length="567" mass="61247">MNTKLATLAATALLSATLLSGCGSDEPDNNEQQTDTAPSAIQDKLLSQIPAETPYFFASRERLSEEESMALIEKLGTIEEIDSQLAELEQLQATTDEPGMQEFLGIMITVLKAFEDVKTLEDYHQIGLMPNARSAVYGLGLLPAARMELHDEELFRAFFEGLISDMNVELQQATLGDTDYWHTSADEMLQTLIAIRDDQVIIGLLPSTAGETVVEQLFGITPPLVSLLESGEMLHLEQRYHYSPYGSGRISSKGLVSEFISPQHPASQALLQLDETNPADLEACRDDIDRLTSLFPALVMGIHELDSQRIAGSLRLATSSELAADMSSLTATVPGLGSGKGVASLGMALDVQALTSMLQKYSRHVHTTPFTCPELQGINEAWAESGTLTNHPMTTMLSPALHGVNLRIDSLETDQRQPTGTGLIAFSSPNAQSLLSAASMFIPQIASLNLQADGEIKKIQPDLLPPDMPTVHAAMSQEAILLGVGLDKPTELKSELTVEADPRSLMTYGHISSDLYATLAEIGSQLPGAQAPDADELKRLAEVYEKTEFWIGIDAGGIELGMGVELK</sequence>
<organism evidence="2 3">
    <name type="scientific">Nitrincola iocasae</name>
    <dbReference type="NCBI Taxonomy" id="2614693"/>
    <lineage>
        <taxon>Bacteria</taxon>
        <taxon>Pseudomonadati</taxon>
        <taxon>Pseudomonadota</taxon>
        <taxon>Gammaproteobacteria</taxon>
        <taxon>Oceanospirillales</taxon>
        <taxon>Oceanospirillaceae</taxon>
        <taxon>Nitrincola</taxon>
    </lineage>
</organism>
<gene>
    <name evidence="2" type="ORF">F5I99_16660</name>
</gene>
<dbReference type="KEGG" id="nik:F5I99_16660"/>
<protein>
    <recommendedName>
        <fullName evidence="4">DUF3352 domain-containing protein</fullName>
    </recommendedName>
</protein>
<proteinExistence type="predicted"/>
<dbReference type="AlphaFoldDB" id="A0A5J6LHA4"/>
<dbReference type="Proteomes" id="UP000325606">
    <property type="component" value="Chromosome"/>
</dbReference>
<name>A0A5J6LHA4_9GAMM</name>